<dbReference type="EMBL" id="CADCSZ010000214">
    <property type="protein sequence ID" value="CAA9275099.1"/>
    <property type="molecule type" value="Genomic_DNA"/>
</dbReference>
<name>A0A6J4JAJ6_9ACTN</name>
<sequence length="113" mass="12555">MPPTRPTTEDLLVEGLAATAVVLAERDEWDTDALRYLREMTAQVGGRTPEVFRTAAAAVTGMPLPPVESVEETERAEPMRRMLGVPSVEDRLTSALKGREWLLRLAEEHEEAI</sequence>
<protein>
    <submittedName>
        <fullName evidence="1">Uncharacterized protein</fullName>
    </submittedName>
</protein>
<organism evidence="1">
    <name type="scientific">uncultured Acidimicrobiales bacterium</name>
    <dbReference type="NCBI Taxonomy" id="310071"/>
    <lineage>
        <taxon>Bacteria</taxon>
        <taxon>Bacillati</taxon>
        <taxon>Actinomycetota</taxon>
        <taxon>Acidimicrobiia</taxon>
        <taxon>Acidimicrobiales</taxon>
        <taxon>environmental samples</taxon>
    </lineage>
</organism>
<dbReference type="AlphaFoldDB" id="A0A6J4JAJ6"/>
<proteinExistence type="predicted"/>
<reference evidence="1" key="1">
    <citation type="submission" date="2020-02" db="EMBL/GenBank/DDBJ databases">
        <authorList>
            <person name="Meier V. D."/>
        </authorList>
    </citation>
    <scope>NUCLEOTIDE SEQUENCE</scope>
    <source>
        <strain evidence="1">AVDCRST_MAG76</strain>
    </source>
</reference>
<accession>A0A6J4JAJ6</accession>
<evidence type="ECO:0000313" key="1">
    <source>
        <dbReference type="EMBL" id="CAA9275099.1"/>
    </source>
</evidence>
<gene>
    <name evidence="1" type="ORF">AVDCRST_MAG76-3612</name>
</gene>